<evidence type="ECO:0000313" key="4">
    <source>
        <dbReference type="Proteomes" id="UP000799770"/>
    </source>
</evidence>
<keyword evidence="2" id="KW-0812">Transmembrane</keyword>
<gene>
    <name evidence="3" type="ORF">BDV96DRAFT_642859</name>
</gene>
<protein>
    <submittedName>
        <fullName evidence="3">Uncharacterized protein</fullName>
    </submittedName>
</protein>
<accession>A0A6A5ZJR2</accession>
<evidence type="ECO:0000256" key="2">
    <source>
        <dbReference type="SAM" id="Phobius"/>
    </source>
</evidence>
<evidence type="ECO:0000256" key="1">
    <source>
        <dbReference type="SAM" id="MobiDB-lite"/>
    </source>
</evidence>
<keyword evidence="2" id="KW-0472">Membrane</keyword>
<feature type="region of interest" description="Disordered" evidence="1">
    <location>
        <begin position="50"/>
        <end position="79"/>
    </location>
</feature>
<organism evidence="3 4">
    <name type="scientific">Lophiotrema nucula</name>
    <dbReference type="NCBI Taxonomy" id="690887"/>
    <lineage>
        <taxon>Eukaryota</taxon>
        <taxon>Fungi</taxon>
        <taxon>Dikarya</taxon>
        <taxon>Ascomycota</taxon>
        <taxon>Pezizomycotina</taxon>
        <taxon>Dothideomycetes</taxon>
        <taxon>Pleosporomycetidae</taxon>
        <taxon>Pleosporales</taxon>
        <taxon>Lophiotremataceae</taxon>
        <taxon>Lophiotrema</taxon>
    </lineage>
</organism>
<keyword evidence="2" id="KW-1133">Transmembrane helix</keyword>
<dbReference type="AlphaFoldDB" id="A0A6A5ZJR2"/>
<dbReference type="Proteomes" id="UP000799770">
    <property type="component" value="Unassembled WGS sequence"/>
</dbReference>
<dbReference type="EMBL" id="ML977316">
    <property type="protein sequence ID" value="KAF2118678.1"/>
    <property type="molecule type" value="Genomic_DNA"/>
</dbReference>
<sequence>MTLDSEILGPWRLRYAGNALRWVFRIAVLVGVVYLLCFATYVLCKVERRENEQRASGNRGADEELVSPTAAEEQKTKKMKPGVGLAGLFGGGKLGGVGGEAIERLAEEKEESGPDVKDTCTLQ</sequence>
<reference evidence="3" key="1">
    <citation type="journal article" date="2020" name="Stud. Mycol.">
        <title>101 Dothideomycetes genomes: a test case for predicting lifestyles and emergence of pathogens.</title>
        <authorList>
            <person name="Haridas S."/>
            <person name="Albert R."/>
            <person name="Binder M."/>
            <person name="Bloem J."/>
            <person name="Labutti K."/>
            <person name="Salamov A."/>
            <person name="Andreopoulos B."/>
            <person name="Baker S."/>
            <person name="Barry K."/>
            <person name="Bills G."/>
            <person name="Bluhm B."/>
            <person name="Cannon C."/>
            <person name="Castanera R."/>
            <person name="Culley D."/>
            <person name="Daum C."/>
            <person name="Ezra D."/>
            <person name="Gonzalez J."/>
            <person name="Henrissat B."/>
            <person name="Kuo A."/>
            <person name="Liang C."/>
            <person name="Lipzen A."/>
            <person name="Lutzoni F."/>
            <person name="Magnuson J."/>
            <person name="Mondo S."/>
            <person name="Nolan M."/>
            <person name="Ohm R."/>
            <person name="Pangilinan J."/>
            <person name="Park H.-J."/>
            <person name="Ramirez L."/>
            <person name="Alfaro M."/>
            <person name="Sun H."/>
            <person name="Tritt A."/>
            <person name="Yoshinaga Y."/>
            <person name="Zwiers L.-H."/>
            <person name="Turgeon B."/>
            <person name="Goodwin S."/>
            <person name="Spatafora J."/>
            <person name="Crous P."/>
            <person name="Grigoriev I."/>
        </authorList>
    </citation>
    <scope>NUCLEOTIDE SEQUENCE</scope>
    <source>
        <strain evidence="3">CBS 627.86</strain>
    </source>
</reference>
<proteinExistence type="predicted"/>
<keyword evidence="4" id="KW-1185">Reference proteome</keyword>
<feature type="transmembrane region" description="Helical" evidence="2">
    <location>
        <begin position="22"/>
        <end position="44"/>
    </location>
</feature>
<evidence type="ECO:0000313" key="3">
    <source>
        <dbReference type="EMBL" id="KAF2118678.1"/>
    </source>
</evidence>
<name>A0A6A5ZJR2_9PLEO</name>